<dbReference type="EMBL" id="JAJEKE010000002">
    <property type="protein sequence ID" value="MCQ1528894.1"/>
    <property type="molecule type" value="Genomic_DNA"/>
</dbReference>
<dbReference type="PANTHER" id="PTHR34477:SF1">
    <property type="entry name" value="UPF0213 PROTEIN YHBQ"/>
    <property type="match status" value="1"/>
</dbReference>
<dbReference type="InterPro" id="IPR050190">
    <property type="entry name" value="UPF0213_domain"/>
</dbReference>
<dbReference type="InterPro" id="IPR035901">
    <property type="entry name" value="GIY-YIG_endonuc_sf"/>
</dbReference>
<feature type="domain" description="GIY-YIG" evidence="2">
    <location>
        <begin position="1"/>
        <end position="75"/>
    </location>
</feature>
<dbReference type="PANTHER" id="PTHR34477">
    <property type="entry name" value="UPF0213 PROTEIN YHBQ"/>
    <property type="match status" value="1"/>
</dbReference>
<dbReference type="Pfam" id="PF01541">
    <property type="entry name" value="GIY-YIG"/>
    <property type="match status" value="1"/>
</dbReference>
<evidence type="ECO:0000259" key="2">
    <source>
        <dbReference type="PROSITE" id="PS50164"/>
    </source>
</evidence>
<reference evidence="3 4" key="1">
    <citation type="submission" date="2021-10" db="EMBL/GenBank/DDBJ databases">
        <title>Lutispora strain m25 sp. nov., a thermophilic, non-spore-forming bacterium isolated from a lab-scale methanogenic bioreactor digesting anaerobic sludge.</title>
        <authorList>
            <person name="El Houari A."/>
            <person name="Mcdonald J."/>
        </authorList>
    </citation>
    <scope>NUCLEOTIDE SEQUENCE [LARGE SCALE GENOMIC DNA]</scope>
    <source>
        <strain evidence="4">m25</strain>
    </source>
</reference>
<organism evidence="3 4">
    <name type="scientific">Lutispora saccharofermentans</name>
    <dbReference type="NCBI Taxonomy" id="3024236"/>
    <lineage>
        <taxon>Bacteria</taxon>
        <taxon>Bacillati</taxon>
        <taxon>Bacillota</taxon>
        <taxon>Clostridia</taxon>
        <taxon>Lutisporales</taxon>
        <taxon>Lutisporaceae</taxon>
        <taxon>Lutispora</taxon>
    </lineage>
</organism>
<keyword evidence="4" id="KW-1185">Reference proteome</keyword>
<dbReference type="PROSITE" id="PS50164">
    <property type="entry name" value="GIY_YIG"/>
    <property type="match status" value="1"/>
</dbReference>
<dbReference type="InterPro" id="IPR000305">
    <property type="entry name" value="GIY-YIG_endonuc"/>
</dbReference>
<sequence>MAYTYMLKCSDGTLYTGWTKDLDNRLKAHNSGQASKYTRVRLPVSIAYYEYFESDSDAMKREAAIKKLSRKEKEELIKLSINYKEEDA</sequence>
<comment type="similarity">
    <text evidence="1">Belongs to the UPF0213 family.</text>
</comment>
<dbReference type="Proteomes" id="UP001651880">
    <property type="component" value="Unassembled WGS sequence"/>
</dbReference>
<evidence type="ECO:0000256" key="1">
    <source>
        <dbReference type="ARBA" id="ARBA00007435"/>
    </source>
</evidence>
<comment type="caution">
    <text evidence="3">The sequence shown here is derived from an EMBL/GenBank/DDBJ whole genome shotgun (WGS) entry which is preliminary data.</text>
</comment>
<gene>
    <name evidence="3" type="ORF">LJD61_04950</name>
</gene>
<accession>A0ABT1NCX6</accession>
<dbReference type="CDD" id="cd10456">
    <property type="entry name" value="GIY-YIG_UPF0213"/>
    <property type="match status" value="1"/>
</dbReference>
<proteinExistence type="inferred from homology"/>
<evidence type="ECO:0000313" key="4">
    <source>
        <dbReference type="Proteomes" id="UP001651880"/>
    </source>
</evidence>
<dbReference type="SUPFAM" id="SSF82771">
    <property type="entry name" value="GIY-YIG endonuclease"/>
    <property type="match status" value="1"/>
</dbReference>
<dbReference type="SMART" id="SM00465">
    <property type="entry name" value="GIYc"/>
    <property type="match status" value="1"/>
</dbReference>
<dbReference type="Gene3D" id="3.40.1440.10">
    <property type="entry name" value="GIY-YIG endonuclease"/>
    <property type="match status" value="1"/>
</dbReference>
<evidence type="ECO:0000313" key="3">
    <source>
        <dbReference type="EMBL" id="MCQ1528894.1"/>
    </source>
</evidence>
<dbReference type="RefSeq" id="WP_255226407.1">
    <property type="nucleotide sequence ID" value="NZ_JAJEKE010000002.1"/>
</dbReference>
<name>A0ABT1NCX6_9FIRM</name>
<protein>
    <submittedName>
        <fullName evidence="3">GIY-YIG nuclease family protein</fullName>
    </submittedName>
</protein>